<reference evidence="2 3" key="1">
    <citation type="submission" date="2020-12" db="EMBL/GenBank/DDBJ databases">
        <title>Draft genome sequence of the commensal strain Corynebacterium tuberculostearicum MFP09/CIP 102622 isolated from human skin.</title>
        <authorList>
            <person name="Boukerb A.M."/>
            <person name="Janvier X."/>
            <person name="Feuilloley M.G.J."/>
            <person name="Groboillot A."/>
        </authorList>
    </citation>
    <scope>NUCLEOTIDE SEQUENCE [LARGE SCALE GENOMIC DNA]</scope>
    <source>
        <strain evidence="2 3">CIP 102622</strain>
    </source>
</reference>
<organism evidence="2 3">
    <name type="scientific">Corynebacterium tuberculostearicum</name>
    <dbReference type="NCBI Taxonomy" id="38304"/>
    <lineage>
        <taxon>Bacteria</taxon>
        <taxon>Bacillati</taxon>
        <taxon>Actinomycetota</taxon>
        <taxon>Actinomycetes</taxon>
        <taxon>Mycobacteriales</taxon>
        <taxon>Corynebacteriaceae</taxon>
        <taxon>Corynebacterium</taxon>
    </lineage>
</organism>
<evidence type="ECO:0000313" key="3">
    <source>
        <dbReference type="Proteomes" id="UP000603369"/>
    </source>
</evidence>
<dbReference type="RefSeq" id="WP_005322490.1">
    <property type="nucleotide sequence ID" value="NZ_CP175764.1"/>
</dbReference>
<accession>A0A8I1HS17</accession>
<dbReference type="Pfam" id="PF02834">
    <property type="entry name" value="LigT_PEase"/>
    <property type="match status" value="1"/>
</dbReference>
<protein>
    <submittedName>
        <fullName evidence="2">2'-5' RNA ligase</fullName>
    </submittedName>
</protein>
<dbReference type="Gene3D" id="3.90.1140.10">
    <property type="entry name" value="Cyclic phosphodiesterase"/>
    <property type="match status" value="1"/>
</dbReference>
<dbReference type="Proteomes" id="UP000603369">
    <property type="component" value="Unassembled WGS sequence"/>
</dbReference>
<gene>
    <name evidence="2" type="ORF">JDP02_06175</name>
</gene>
<sequence>MSKASPDNILLYLPQKQEDQVRDIFAGLAERGFPVQQQRPHITVTFSPHMQPEVVDLAAQLLPAVIPADFRRVGNVIFGTKRKQTVAWLLETTDELEIAARKISAANPDGRGPRWTPHLTMGLRLPREEVPGYIQAMDELTSAHFKELTAVEAAYWRPRTQEKTLLAGA</sequence>
<name>A0A8I1HS17_9CORY</name>
<comment type="caution">
    <text evidence="2">The sequence shown here is derived from an EMBL/GenBank/DDBJ whole genome shotgun (WGS) entry which is preliminary data.</text>
</comment>
<dbReference type="InterPro" id="IPR014051">
    <property type="entry name" value="Phosphoesterase_HXTX"/>
</dbReference>
<dbReference type="InterPro" id="IPR009097">
    <property type="entry name" value="Cyclic_Pdiesterase"/>
</dbReference>
<keyword evidence="2" id="KW-0436">Ligase</keyword>
<keyword evidence="3" id="KW-1185">Reference proteome</keyword>
<evidence type="ECO:0000259" key="1">
    <source>
        <dbReference type="Pfam" id="PF02834"/>
    </source>
</evidence>
<dbReference type="EMBL" id="JAEHFL010000008">
    <property type="protein sequence ID" value="MBK3428098.1"/>
    <property type="molecule type" value="Genomic_DNA"/>
</dbReference>
<dbReference type="GO" id="GO:0016874">
    <property type="term" value="F:ligase activity"/>
    <property type="evidence" value="ECO:0007669"/>
    <property type="project" value="UniProtKB-KW"/>
</dbReference>
<dbReference type="SUPFAM" id="SSF55144">
    <property type="entry name" value="LigT-like"/>
    <property type="match status" value="1"/>
</dbReference>
<proteinExistence type="predicted"/>
<feature type="domain" description="Phosphoesterase HXTX" evidence="1">
    <location>
        <begin position="14"/>
        <end position="88"/>
    </location>
</feature>
<dbReference type="AlphaFoldDB" id="A0A8I1HS17"/>
<evidence type="ECO:0000313" key="2">
    <source>
        <dbReference type="EMBL" id="MBK3428098.1"/>
    </source>
</evidence>